<dbReference type="PROSITE" id="PS00122">
    <property type="entry name" value="CARBOXYLESTERASE_B_1"/>
    <property type="match status" value="1"/>
</dbReference>
<dbReference type="InterPro" id="IPR019826">
    <property type="entry name" value="Carboxylesterase_B_AS"/>
</dbReference>
<evidence type="ECO:0000313" key="8">
    <source>
        <dbReference type="EMBL" id="GAK64964.1"/>
    </source>
</evidence>
<dbReference type="HOGENOM" id="CLU_006586_17_1_1"/>
<dbReference type="InterPro" id="IPR001623">
    <property type="entry name" value="DnaJ_domain"/>
</dbReference>
<dbReference type="PANTHER" id="PTHR43142:SF8">
    <property type="entry name" value="CARBOXYLIC ESTER HYDROLASE"/>
    <property type="match status" value="1"/>
</dbReference>
<dbReference type="Gene3D" id="3.10.660.10">
    <property type="entry name" value="DPH Zinc finger"/>
    <property type="match status" value="1"/>
</dbReference>
<dbReference type="InterPro" id="IPR007872">
    <property type="entry name" value="DPH_MB_dom"/>
</dbReference>
<evidence type="ECO:0000256" key="7">
    <source>
        <dbReference type="ARBA" id="ARBA00023004"/>
    </source>
</evidence>
<evidence type="ECO:0000256" key="5">
    <source>
        <dbReference type="ARBA" id="ARBA00022723"/>
    </source>
</evidence>
<accession>A0A081CE68</accession>
<keyword evidence="9" id="KW-1185">Reference proteome</keyword>
<comment type="similarity">
    <text evidence="2">Belongs to the type-B carboxylesterase/lipase family.</text>
</comment>
<organism evidence="8 9">
    <name type="scientific">Pseudozyma antarctica</name>
    <name type="common">Yeast</name>
    <name type="synonym">Candida antarctica</name>
    <dbReference type="NCBI Taxonomy" id="84753"/>
    <lineage>
        <taxon>Eukaryota</taxon>
        <taxon>Fungi</taxon>
        <taxon>Dikarya</taxon>
        <taxon>Basidiomycota</taxon>
        <taxon>Ustilaginomycotina</taxon>
        <taxon>Ustilaginomycetes</taxon>
        <taxon>Ustilaginales</taxon>
        <taxon>Ustilaginaceae</taxon>
        <taxon>Moesziomyces</taxon>
    </lineage>
</organism>
<dbReference type="InterPro" id="IPR029058">
    <property type="entry name" value="AB_hydrolase_fold"/>
</dbReference>
<dbReference type="InterPro" id="IPR036869">
    <property type="entry name" value="J_dom_sf"/>
</dbReference>
<dbReference type="PROSITE" id="PS00941">
    <property type="entry name" value="CARBOXYLESTERASE_B_2"/>
    <property type="match status" value="1"/>
</dbReference>
<dbReference type="SUPFAM" id="SSF53474">
    <property type="entry name" value="alpha/beta-Hydrolases"/>
    <property type="match status" value="1"/>
</dbReference>
<dbReference type="GeneID" id="26303955"/>
<dbReference type="OrthoDB" id="6846267at2759"/>
<dbReference type="PRINTS" id="PR00625">
    <property type="entry name" value="JDOMAIN"/>
</dbReference>
<dbReference type="CDD" id="cd06257">
    <property type="entry name" value="DnaJ"/>
    <property type="match status" value="1"/>
</dbReference>
<dbReference type="AlphaFoldDB" id="A0A081CE68"/>
<evidence type="ECO:0000313" key="9">
    <source>
        <dbReference type="Proteomes" id="UP000053758"/>
    </source>
</evidence>
<dbReference type="SMART" id="SM00271">
    <property type="entry name" value="DnaJ"/>
    <property type="match status" value="1"/>
</dbReference>
<sequence length="750" mass="83020">MGQASSTFVDNAAAKVDIPGQGTLVGSVASDKTTGRLKSQRYAGIPFAQPPVGPLRWKRPQPLPTTFRYDTDGKRYQHFAKACPQPTNYALTNGVTIPDAPVFAQSEDCLYLNIWCPVRDDGSRFDRKLPVLFYIHGGWLQIGNARFSPDGDPSDLIHKAGLDAIVVTTAYRLNVFGFLAHDELRNEDPERCTGNYGFWDQRAALEWVHRNIEHFGGDPGNITVAGLSAGAHSTHSQLMHEFDLCARDPAYTPIIRRVFLQSNSAIWPSKPVDETRAQFDELVAALQIPAELSDADKIARLREVDGASLARVLGGMGVHTFRATRDSQPGAFVKPDWTKAMMDGRFARWAQKHGVRFVIGECADEEWVYRYINTPTDRASLVRQVNNYYTLPLVHKMLPHYGVAVGGASSEHERRRKDNGHSLASAAQGDTSLYTTLGVRPSATSAEIRAAYLAQVRQHHPDKLQQQGGGRAMSQDDAASVAESLAQSDDLIRQLNHAYKTLVDDGLRASYDGSLAAARAAASASSQPRISATVDFESFQPVEHGDAITFSYACRCGSAYMLSEDQVHAQVDVVSCDGCSENIRVRYDDDDAQPHDVTPSEIGEVFGRICSDSQVYMAERMLVTDLIDGGLDPERVLRYRINYRASAIDKALPAFKGVSHSFDDFVWWFACLNPGAEQKSVAEWLKPYRAFVHGEDVHAHWYAGRSADARLIRTLNKDGSISVDVDQRWEENEQLVQAMLGIRQELAQSL</sequence>
<evidence type="ECO:0000256" key="4">
    <source>
        <dbReference type="ARBA" id="ARBA00021797"/>
    </source>
</evidence>
<keyword evidence="7" id="KW-0408">Iron</keyword>
<dbReference type="SUPFAM" id="SSF46565">
    <property type="entry name" value="Chaperone J-domain"/>
    <property type="match status" value="1"/>
</dbReference>
<comment type="similarity">
    <text evidence="3">Belongs to the DPH4 family.</text>
</comment>
<dbReference type="RefSeq" id="XP_014656751.1">
    <property type="nucleotide sequence ID" value="XM_014801265.1"/>
</dbReference>
<dbReference type="EMBL" id="DF830074">
    <property type="protein sequence ID" value="GAK64964.1"/>
    <property type="molecule type" value="Genomic_DNA"/>
</dbReference>
<gene>
    <name evidence="8" type="ORF">PAN0_007c3180</name>
</gene>
<evidence type="ECO:0000256" key="2">
    <source>
        <dbReference type="ARBA" id="ARBA00005964"/>
    </source>
</evidence>
<dbReference type="GO" id="GO:0016787">
    <property type="term" value="F:hydrolase activity"/>
    <property type="evidence" value="ECO:0007669"/>
    <property type="project" value="UniProtKB-KW"/>
</dbReference>
<keyword evidence="5" id="KW-0479">Metal-binding</keyword>
<dbReference type="InterPro" id="IPR036671">
    <property type="entry name" value="DPH_MB_sf"/>
</dbReference>
<dbReference type="PANTHER" id="PTHR43142">
    <property type="entry name" value="CARBOXYLIC ESTER HYDROLASE"/>
    <property type="match status" value="1"/>
</dbReference>
<dbReference type="Gene3D" id="3.40.50.1820">
    <property type="entry name" value="alpha/beta hydrolase"/>
    <property type="match status" value="1"/>
</dbReference>
<evidence type="ECO:0000256" key="3">
    <source>
        <dbReference type="ARBA" id="ARBA00006169"/>
    </source>
</evidence>
<dbReference type="Pfam" id="PF05207">
    <property type="entry name" value="Zn_ribbon_CSL"/>
    <property type="match status" value="1"/>
</dbReference>
<dbReference type="GO" id="GO:0046872">
    <property type="term" value="F:metal ion binding"/>
    <property type="evidence" value="ECO:0007669"/>
    <property type="project" value="UniProtKB-KW"/>
</dbReference>
<dbReference type="PROSITE" id="PS50076">
    <property type="entry name" value="DNAJ_2"/>
    <property type="match status" value="1"/>
</dbReference>
<reference evidence="9" key="1">
    <citation type="journal article" date="2014" name="Genome Announc.">
        <title>Draft Genome Sequence of the Yeast Pseudozyma antarctica Type Strain JCM10317, a Producer of the Glycolipid Biosurfactants, Mannosylerythritol Lipids.</title>
        <authorList>
            <person name="Saika A."/>
            <person name="Koike H."/>
            <person name="Hori T."/>
            <person name="Fukuoka T."/>
            <person name="Sato S."/>
            <person name="Habe H."/>
            <person name="Kitamoto D."/>
            <person name="Morita T."/>
        </authorList>
    </citation>
    <scope>NUCLEOTIDE SEQUENCE [LARGE SCALE GENOMIC DNA]</scope>
    <source>
        <strain evidence="9">JCM 10317</strain>
    </source>
</reference>
<evidence type="ECO:0000256" key="6">
    <source>
        <dbReference type="ARBA" id="ARBA00022801"/>
    </source>
</evidence>
<name>A0A081CE68_PSEA2</name>
<dbReference type="SUPFAM" id="SSF144217">
    <property type="entry name" value="CSL zinc finger"/>
    <property type="match status" value="1"/>
</dbReference>
<protein>
    <recommendedName>
        <fullName evidence="4">Diphthamide biosynthesis protein 4</fullName>
    </recommendedName>
</protein>
<dbReference type="InterPro" id="IPR002018">
    <property type="entry name" value="CarbesteraseB"/>
</dbReference>
<evidence type="ECO:0000256" key="1">
    <source>
        <dbReference type="ARBA" id="ARBA00003474"/>
    </source>
</evidence>
<dbReference type="Pfam" id="PF00226">
    <property type="entry name" value="DnaJ"/>
    <property type="match status" value="1"/>
</dbReference>
<proteinExistence type="inferred from homology"/>
<keyword evidence="6" id="KW-0378">Hydrolase</keyword>
<dbReference type="PROSITE" id="PS51074">
    <property type="entry name" value="DPH_MB"/>
    <property type="match status" value="1"/>
</dbReference>
<comment type="function">
    <text evidence="1">Required for the first step of diphthamide biosynthesis, the transfer of 3-amino-3-carboxypropyl from S-adenosyl-L-methionine to a histidine residue. Diphthamide is a post-translational modification of histidine which occurs in elongation factor 2.</text>
</comment>
<dbReference type="Proteomes" id="UP000053758">
    <property type="component" value="Unassembled WGS sequence"/>
</dbReference>
<dbReference type="Pfam" id="PF00135">
    <property type="entry name" value="COesterase"/>
    <property type="match status" value="1"/>
</dbReference>
<dbReference type="InterPro" id="IPR019819">
    <property type="entry name" value="Carboxylesterase_B_CS"/>
</dbReference>